<dbReference type="RefSeq" id="WP_136399564.1">
    <property type="nucleotide sequence ID" value="NZ_CP036295.1"/>
</dbReference>
<dbReference type="GO" id="GO:0000287">
    <property type="term" value="F:magnesium ion binding"/>
    <property type="evidence" value="ECO:0007669"/>
    <property type="project" value="InterPro"/>
</dbReference>
<dbReference type="InterPro" id="IPR045229">
    <property type="entry name" value="TPP_enz"/>
</dbReference>
<dbReference type="GO" id="GO:0009099">
    <property type="term" value="P:L-valine biosynthetic process"/>
    <property type="evidence" value="ECO:0007669"/>
    <property type="project" value="TreeGrafter"/>
</dbReference>
<dbReference type="InterPro" id="IPR029061">
    <property type="entry name" value="THDP-binding"/>
</dbReference>
<protein>
    <submittedName>
        <fullName evidence="7">Thiamine pyrophosphate-binding protein</fullName>
    </submittedName>
</protein>
<dbReference type="PANTHER" id="PTHR18968">
    <property type="entry name" value="THIAMINE PYROPHOSPHATE ENZYMES"/>
    <property type="match status" value="1"/>
</dbReference>
<keyword evidence="2 3" id="KW-0786">Thiamine pyrophosphate</keyword>
<accession>A0A4P7UGX7</accession>
<proteinExistence type="inferred from homology"/>
<feature type="domain" description="Thiamine pyrophosphate enzyme TPP-binding" evidence="5">
    <location>
        <begin position="422"/>
        <end position="561"/>
    </location>
</feature>
<feature type="domain" description="Thiamine pyrophosphate enzyme central" evidence="4">
    <location>
        <begin position="211"/>
        <end position="347"/>
    </location>
</feature>
<organism evidence="7 8">
    <name type="scientific">Desulfovibrio desulfuricans</name>
    <dbReference type="NCBI Taxonomy" id="876"/>
    <lineage>
        <taxon>Bacteria</taxon>
        <taxon>Pseudomonadati</taxon>
        <taxon>Thermodesulfobacteriota</taxon>
        <taxon>Desulfovibrionia</taxon>
        <taxon>Desulfovibrionales</taxon>
        <taxon>Desulfovibrionaceae</taxon>
        <taxon>Desulfovibrio</taxon>
    </lineage>
</organism>
<evidence type="ECO:0000256" key="3">
    <source>
        <dbReference type="RuleBase" id="RU362132"/>
    </source>
</evidence>
<dbReference type="SUPFAM" id="SSF52518">
    <property type="entry name" value="Thiamin diphosphate-binding fold (THDP-binding)"/>
    <property type="match status" value="2"/>
</dbReference>
<dbReference type="InterPro" id="IPR012001">
    <property type="entry name" value="Thiamin_PyroP_enz_TPP-bd_dom"/>
</dbReference>
<dbReference type="InterPro" id="IPR012000">
    <property type="entry name" value="Thiamin_PyroP_enz_cen_dom"/>
</dbReference>
<dbReference type="SUPFAM" id="SSF52467">
    <property type="entry name" value="DHS-like NAD/FAD-binding domain"/>
    <property type="match status" value="1"/>
</dbReference>
<name>A0A4P7UGX7_DESDE</name>
<evidence type="ECO:0000259" key="6">
    <source>
        <dbReference type="Pfam" id="PF02776"/>
    </source>
</evidence>
<dbReference type="Pfam" id="PF02776">
    <property type="entry name" value="TPP_enzyme_N"/>
    <property type="match status" value="1"/>
</dbReference>
<dbReference type="GO" id="GO:0009097">
    <property type="term" value="P:isoleucine biosynthetic process"/>
    <property type="evidence" value="ECO:0007669"/>
    <property type="project" value="TreeGrafter"/>
</dbReference>
<dbReference type="Gene3D" id="3.40.50.1220">
    <property type="entry name" value="TPP-binding domain"/>
    <property type="match status" value="1"/>
</dbReference>
<dbReference type="InterPro" id="IPR029035">
    <property type="entry name" value="DHS-like_NAD/FAD-binding_dom"/>
</dbReference>
<gene>
    <name evidence="7" type="ORF">DDIC_05805</name>
</gene>
<comment type="similarity">
    <text evidence="1 3">Belongs to the TPP enzyme family.</text>
</comment>
<feature type="domain" description="Thiamine pyrophosphate enzyme N-terminal TPP-binding" evidence="6">
    <location>
        <begin position="4"/>
        <end position="107"/>
    </location>
</feature>
<dbReference type="Proteomes" id="UP000297065">
    <property type="component" value="Chromosome"/>
</dbReference>
<dbReference type="PANTHER" id="PTHR18968:SF142">
    <property type="entry name" value="ACETOLACTATE SYNTHASE"/>
    <property type="match status" value="1"/>
</dbReference>
<evidence type="ECO:0000259" key="5">
    <source>
        <dbReference type="Pfam" id="PF02775"/>
    </source>
</evidence>
<dbReference type="GO" id="GO:0030976">
    <property type="term" value="F:thiamine pyrophosphate binding"/>
    <property type="evidence" value="ECO:0007669"/>
    <property type="project" value="InterPro"/>
</dbReference>
<dbReference type="GO" id="GO:0050660">
    <property type="term" value="F:flavin adenine dinucleotide binding"/>
    <property type="evidence" value="ECO:0007669"/>
    <property type="project" value="TreeGrafter"/>
</dbReference>
<evidence type="ECO:0000313" key="8">
    <source>
        <dbReference type="Proteomes" id="UP000297065"/>
    </source>
</evidence>
<evidence type="ECO:0000259" key="4">
    <source>
        <dbReference type="Pfam" id="PF00205"/>
    </source>
</evidence>
<dbReference type="CDD" id="cd07035">
    <property type="entry name" value="TPP_PYR_POX_like"/>
    <property type="match status" value="1"/>
</dbReference>
<dbReference type="OrthoDB" id="2254214at2"/>
<evidence type="ECO:0000313" key="7">
    <source>
        <dbReference type="EMBL" id="QCC85396.1"/>
    </source>
</evidence>
<dbReference type="Pfam" id="PF02775">
    <property type="entry name" value="TPP_enzyme_C"/>
    <property type="match status" value="1"/>
</dbReference>
<reference evidence="7 8" key="1">
    <citation type="submission" date="2019-02" db="EMBL/GenBank/DDBJ databases">
        <title>Complete Genome Sequence of Desulfovibrio desulfuricans IC1, a Sulfonate Utilizing Anaerobe.</title>
        <authorList>
            <person name="Day L.A."/>
            <person name="De Leon K.B."/>
            <person name="Wall J.D."/>
        </authorList>
    </citation>
    <scope>NUCLEOTIDE SEQUENCE [LARGE SCALE GENOMIC DNA]</scope>
    <source>
        <strain evidence="7 8">IC1</strain>
    </source>
</reference>
<dbReference type="GO" id="GO:0003984">
    <property type="term" value="F:acetolactate synthase activity"/>
    <property type="evidence" value="ECO:0007669"/>
    <property type="project" value="TreeGrafter"/>
</dbReference>
<dbReference type="GO" id="GO:0005948">
    <property type="term" value="C:acetolactate synthase complex"/>
    <property type="evidence" value="ECO:0007669"/>
    <property type="project" value="TreeGrafter"/>
</dbReference>
<dbReference type="AlphaFoldDB" id="A0A4P7UGX7"/>
<evidence type="ECO:0000256" key="2">
    <source>
        <dbReference type="ARBA" id="ARBA00023052"/>
    </source>
</evidence>
<dbReference type="InterPro" id="IPR011766">
    <property type="entry name" value="TPP_enzyme_TPP-bd"/>
</dbReference>
<dbReference type="CDD" id="cd00568">
    <property type="entry name" value="TPP_enzymes"/>
    <property type="match status" value="1"/>
</dbReference>
<dbReference type="FunFam" id="3.40.50.970:FF:000007">
    <property type="entry name" value="Acetolactate synthase"/>
    <property type="match status" value="1"/>
</dbReference>
<sequence length="611" mass="66215">MKLRVADVMMNELSRQGLKHVFMLSGGGIMYLMDALATSDLRHVCCHHEQAAAIAAQAYAMQCGGLGACLVTTGPGGANALTGCAAAYVDSTPLIFISGQVKTADFASLRKVRQFGAQENDIVSMARPVTKYAVRVDDPRQALFELQKALYIAAHGRRGPVWVDVPLDVQSAMVDVPTLPLFDPSREAGWCTDDMAAQLHPDVCVLDEGVAAVLHKLATCRRPLLYAGHGVAASGAEDLFRTLARRLGAPVAASWRGLGIMDGDDRLFFGSPGLQAPRYANMITQAADFLLVLGSRLDNMITAFSERNFARRAAKVVVDLDAAEMDKLDMPDVVRVRGDVRQFLERLLAALPEQPRQVSAEWREFCTGLRCRFPLLEEKQAAPLRGTDLYRLTAAVGRAASADDAVVVSSTSRCNTAGHLAFCYRQGQRPVSSMGMGSMGFALPSVVGAWFASGKKRVIMLEGDGSLQLNIQELQTIVYHGIDAKLFVFSNSGYAAIATMQDRNFDGRHVGSDAPSGVSMPSLQRIAGAYGLPYVRIEDDSQIEKGVQSAMQTKGPVLCEVLGDMAFDEIPKCISYVNTEGKRVSAALENPFPFLSESVVREIFERFDTTE</sequence>
<dbReference type="EMBL" id="CP036295">
    <property type="protein sequence ID" value="QCC85396.1"/>
    <property type="molecule type" value="Genomic_DNA"/>
</dbReference>
<dbReference type="Gene3D" id="3.40.50.970">
    <property type="match status" value="2"/>
</dbReference>
<evidence type="ECO:0000256" key="1">
    <source>
        <dbReference type="ARBA" id="ARBA00007812"/>
    </source>
</evidence>
<dbReference type="Pfam" id="PF00205">
    <property type="entry name" value="TPP_enzyme_M"/>
    <property type="match status" value="1"/>
</dbReference>